<evidence type="ECO:0000256" key="11">
    <source>
        <dbReference type="ARBA" id="ARBA00023204"/>
    </source>
</evidence>
<comment type="caution">
    <text evidence="14">The sequence shown here is derived from an EMBL/GenBank/DDBJ whole genome shotgun (WGS) entry which is preliminary data.</text>
</comment>
<dbReference type="SMART" id="SM00987">
    <property type="entry name" value="UreE_C"/>
    <property type="match status" value="1"/>
</dbReference>
<evidence type="ECO:0000256" key="4">
    <source>
        <dbReference type="ARBA" id="ARBA00019403"/>
    </source>
</evidence>
<evidence type="ECO:0000313" key="15">
    <source>
        <dbReference type="Proteomes" id="UP000264310"/>
    </source>
</evidence>
<dbReference type="SMART" id="SM00986">
    <property type="entry name" value="UDG"/>
    <property type="match status" value="1"/>
</dbReference>
<dbReference type="NCBIfam" id="TIGR00758">
    <property type="entry name" value="UDG_fam4"/>
    <property type="match status" value="1"/>
</dbReference>
<dbReference type="RefSeq" id="WP_116682086.1">
    <property type="nucleotide sequence ID" value="NZ_QURL01000002.1"/>
</dbReference>
<feature type="domain" description="Uracil-DNA glycosylase-like" evidence="13">
    <location>
        <begin position="154"/>
        <end position="307"/>
    </location>
</feature>
<dbReference type="GO" id="GO:0006281">
    <property type="term" value="P:DNA repair"/>
    <property type="evidence" value="ECO:0007669"/>
    <property type="project" value="UniProtKB-KW"/>
</dbReference>
<protein>
    <recommendedName>
        <fullName evidence="4">Type-4 uracil-DNA glycosylase</fullName>
        <ecNumber evidence="3">3.2.2.27</ecNumber>
    </recommendedName>
</protein>
<dbReference type="InterPro" id="IPR005122">
    <property type="entry name" value="Uracil-DNA_glycosylase-like"/>
</dbReference>
<sequence length="319" mass="34668">MTNDEADLSWRREAISLLRFYSEAGIEIFVDEAPRDRFAETLAEVERRRGAGSGQEAGMPARARMAAPPPSAGSSPSASAGESDRRGAGDPAREARRTDAGSSSPQIGLNLSEDALIADGRERARSARTLAELQEALRSFEGCGLRVTAKTCVFGNGREDADLMLVGEAPGREEDLAGEPFVGRSGRLLDRMLQAIGLDRADVRVTNTVPWRPPGNRPPTPMETAMCLPFVQRQIELVSPKVLVCLGNPASKALLDADEGILRLRGKWKSYTMHMSEGGQIPAIAMLHPAYLLRNPIQKRLAWRDLLALQQKLSELTAS</sequence>
<evidence type="ECO:0000313" key="14">
    <source>
        <dbReference type="EMBL" id="RFC65190.1"/>
    </source>
</evidence>
<evidence type="ECO:0000256" key="1">
    <source>
        <dbReference type="ARBA" id="ARBA00001400"/>
    </source>
</evidence>
<keyword evidence="9" id="KW-0408">Iron</keyword>
<dbReference type="PANTHER" id="PTHR33693:SF1">
    <property type="entry name" value="TYPE-4 URACIL-DNA GLYCOSYLASE"/>
    <property type="match status" value="1"/>
</dbReference>
<gene>
    <name evidence="14" type="ORF">DYI37_04910</name>
</gene>
<evidence type="ECO:0000256" key="2">
    <source>
        <dbReference type="ARBA" id="ARBA00006521"/>
    </source>
</evidence>
<keyword evidence="11" id="KW-0234">DNA repair</keyword>
<dbReference type="GO" id="GO:0004844">
    <property type="term" value="F:uracil DNA N-glycosylase activity"/>
    <property type="evidence" value="ECO:0007669"/>
    <property type="project" value="UniProtKB-EC"/>
</dbReference>
<dbReference type="AlphaFoldDB" id="A0A371X7I3"/>
<feature type="compositionally biased region" description="Low complexity" evidence="12">
    <location>
        <begin position="57"/>
        <end position="80"/>
    </location>
</feature>
<evidence type="ECO:0000256" key="9">
    <source>
        <dbReference type="ARBA" id="ARBA00023004"/>
    </source>
</evidence>
<comment type="catalytic activity">
    <reaction evidence="1">
        <text>Hydrolyzes single-stranded DNA or mismatched double-stranded DNA and polynucleotides, releasing free uracil.</text>
        <dbReference type="EC" id="3.2.2.27"/>
    </reaction>
</comment>
<evidence type="ECO:0000256" key="3">
    <source>
        <dbReference type="ARBA" id="ARBA00012030"/>
    </source>
</evidence>
<evidence type="ECO:0000259" key="13">
    <source>
        <dbReference type="SMART" id="SM00986"/>
    </source>
</evidence>
<comment type="similarity">
    <text evidence="2">Belongs to the uracil-DNA glycosylase (UDG) superfamily. Type 4 (UDGa) family.</text>
</comment>
<dbReference type="EMBL" id="QURL01000002">
    <property type="protein sequence ID" value="RFC65190.1"/>
    <property type="molecule type" value="Genomic_DNA"/>
</dbReference>
<dbReference type="OrthoDB" id="5290748at2"/>
<evidence type="ECO:0000256" key="12">
    <source>
        <dbReference type="SAM" id="MobiDB-lite"/>
    </source>
</evidence>
<dbReference type="Gene3D" id="3.40.470.10">
    <property type="entry name" value="Uracil-DNA glycosylase-like domain"/>
    <property type="match status" value="1"/>
</dbReference>
<reference evidence="14 15" key="1">
    <citation type="submission" date="2018-08" db="EMBL/GenBank/DDBJ databases">
        <title>Fulvimarina sp. 85, whole genome shotgun sequence.</title>
        <authorList>
            <person name="Tuo L."/>
        </authorList>
    </citation>
    <scope>NUCLEOTIDE SEQUENCE [LARGE SCALE GENOMIC DNA]</scope>
    <source>
        <strain evidence="14 15">85</strain>
    </source>
</reference>
<keyword evidence="6" id="KW-0479">Metal-binding</keyword>
<evidence type="ECO:0000256" key="10">
    <source>
        <dbReference type="ARBA" id="ARBA00023014"/>
    </source>
</evidence>
<dbReference type="Proteomes" id="UP000264310">
    <property type="component" value="Unassembled WGS sequence"/>
</dbReference>
<evidence type="ECO:0000256" key="5">
    <source>
        <dbReference type="ARBA" id="ARBA00022485"/>
    </source>
</evidence>
<dbReference type="InterPro" id="IPR036895">
    <property type="entry name" value="Uracil-DNA_glycosylase-like_sf"/>
</dbReference>
<evidence type="ECO:0000256" key="8">
    <source>
        <dbReference type="ARBA" id="ARBA00022801"/>
    </source>
</evidence>
<feature type="compositionally biased region" description="Basic and acidic residues" evidence="12">
    <location>
        <begin position="82"/>
        <end position="99"/>
    </location>
</feature>
<proteinExistence type="inferred from homology"/>
<feature type="region of interest" description="Disordered" evidence="12">
    <location>
        <begin position="44"/>
        <end position="111"/>
    </location>
</feature>
<name>A0A371X7I3_9HYPH</name>
<keyword evidence="15" id="KW-1185">Reference proteome</keyword>
<keyword evidence="8" id="KW-0378">Hydrolase</keyword>
<organism evidence="14 15">
    <name type="scientific">Fulvimarina endophytica</name>
    <dbReference type="NCBI Taxonomy" id="2293836"/>
    <lineage>
        <taxon>Bacteria</taxon>
        <taxon>Pseudomonadati</taxon>
        <taxon>Pseudomonadota</taxon>
        <taxon>Alphaproteobacteria</taxon>
        <taxon>Hyphomicrobiales</taxon>
        <taxon>Aurantimonadaceae</taxon>
        <taxon>Fulvimarina</taxon>
    </lineage>
</organism>
<dbReference type="InterPro" id="IPR005273">
    <property type="entry name" value="Ura-DNA_glyco_family4"/>
</dbReference>
<accession>A0A371X7I3</accession>
<dbReference type="InterPro" id="IPR051536">
    <property type="entry name" value="UDG_Type-4/5"/>
</dbReference>
<keyword evidence="10" id="KW-0411">Iron-sulfur</keyword>
<keyword evidence="7" id="KW-0227">DNA damage</keyword>
<dbReference type="PANTHER" id="PTHR33693">
    <property type="entry name" value="TYPE-5 URACIL-DNA GLYCOSYLASE"/>
    <property type="match status" value="1"/>
</dbReference>
<dbReference type="SUPFAM" id="SSF52141">
    <property type="entry name" value="Uracil-DNA glycosylase-like"/>
    <property type="match status" value="1"/>
</dbReference>
<dbReference type="GO" id="GO:0046872">
    <property type="term" value="F:metal ion binding"/>
    <property type="evidence" value="ECO:0007669"/>
    <property type="project" value="UniProtKB-KW"/>
</dbReference>
<dbReference type="EC" id="3.2.2.27" evidence="3"/>
<evidence type="ECO:0000256" key="6">
    <source>
        <dbReference type="ARBA" id="ARBA00022723"/>
    </source>
</evidence>
<dbReference type="GO" id="GO:0051539">
    <property type="term" value="F:4 iron, 4 sulfur cluster binding"/>
    <property type="evidence" value="ECO:0007669"/>
    <property type="project" value="UniProtKB-KW"/>
</dbReference>
<keyword evidence="5" id="KW-0004">4Fe-4S</keyword>
<evidence type="ECO:0000256" key="7">
    <source>
        <dbReference type="ARBA" id="ARBA00022763"/>
    </source>
</evidence>
<feature type="compositionally biased region" description="Polar residues" evidence="12">
    <location>
        <begin position="100"/>
        <end position="109"/>
    </location>
</feature>
<dbReference type="CDD" id="cd10030">
    <property type="entry name" value="UDG-F4_TTUDGA_SPO1dp_like"/>
    <property type="match status" value="1"/>
</dbReference>
<dbReference type="Pfam" id="PF03167">
    <property type="entry name" value="UDG"/>
    <property type="match status" value="1"/>
</dbReference>